<proteinExistence type="predicted"/>
<dbReference type="GO" id="GO:0006221">
    <property type="term" value="P:pyrimidine nucleotide biosynthetic process"/>
    <property type="evidence" value="ECO:0007669"/>
    <property type="project" value="UniProtKB-KW"/>
</dbReference>
<dbReference type="AlphaFoldDB" id="A0A427Y6W3"/>
<reference evidence="8 9" key="1">
    <citation type="submission" date="2018-11" db="EMBL/GenBank/DDBJ databases">
        <title>Genome sequence of Apiotrichum porosum DSM 27194.</title>
        <authorList>
            <person name="Aliyu H."/>
            <person name="Gorte O."/>
            <person name="Ochsenreither K."/>
        </authorList>
    </citation>
    <scope>NUCLEOTIDE SEQUENCE [LARGE SCALE GENOMIC DNA]</scope>
    <source>
        <strain evidence="8 9">DSM 27194</strain>
    </source>
</reference>
<dbReference type="PANTHER" id="PTHR48109:SF1">
    <property type="entry name" value="DIHYDROOROTATE DEHYDROGENASE (FUMARATE)"/>
    <property type="match status" value="1"/>
</dbReference>
<dbReference type="InterPro" id="IPR013785">
    <property type="entry name" value="Aldolase_TIM"/>
</dbReference>
<evidence type="ECO:0000256" key="6">
    <source>
        <dbReference type="ARBA" id="ARBA00023002"/>
    </source>
</evidence>
<dbReference type="SUPFAM" id="SSF51395">
    <property type="entry name" value="FMN-linked oxidoreductases"/>
    <property type="match status" value="1"/>
</dbReference>
<dbReference type="Gene3D" id="2.30.26.10">
    <property type="entry name" value="Dihydroorotate Dehydrogenase A, chain A, domain 2"/>
    <property type="match status" value="1"/>
</dbReference>
<accession>A0A427Y6W3</accession>
<comment type="cofactor">
    <cofactor evidence="1">
        <name>FMN</name>
        <dbReference type="ChEBI" id="CHEBI:58210"/>
    </cofactor>
</comment>
<dbReference type="InterPro" id="IPR023359">
    <property type="entry name" value="Dihydro_DH_chainA_dom2"/>
</dbReference>
<evidence type="ECO:0000256" key="4">
    <source>
        <dbReference type="ARBA" id="ARBA00022643"/>
    </source>
</evidence>
<name>A0A427Y6W3_9TREE</name>
<evidence type="ECO:0000256" key="2">
    <source>
        <dbReference type="ARBA" id="ARBA00004725"/>
    </source>
</evidence>
<protein>
    <submittedName>
        <fullName evidence="8">Dihydroorotate dehydrogenase</fullName>
    </submittedName>
</protein>
<evidence type="ECO:0000256" key="5">
    <source>
        <dbReference type="ARBA" id="ARBA00022975"/>
    </source>
</evidence>
<evidence type="ECO:0000256" key="3">
    <source>
        <dbReference type="ARBA" id="ARBA00022630"/>
    </source>
</evidence>
<feature type="domain" description="Dihydroorotate dehydrogenase catalytic" evidence="7">
    <location>
        <begin position="84"/>
        <end position="319"/>
    </location>
</feature>
<sequence>MAPRLSLEPPLLNAACPWASDLSFLRPLYASPSTGAITTRTSLVDGYPHDDAKNTFLFYDPSNSSSSTGVAPQSFPSQQPLGNSGSLNCFGLSPHVLATYLDWVRTLAAEFPNSSKPIIVSVTGETPESNADAVRRVIALASEVHTPLAVEINLSCPNVPGHPPPAYDASELAAYLGALPANPPIPVGLKTPPYTSPSQFTMLVNAVAAAQPKISFLTGTNTLGNCVVLDSAGAAILPSDGGFGGLAGPAIHPLSLGNVVTLRKLLNEAGLADTVDIIGVGGVSDAMGYKRMRAAGAKAVAVATALGKQGVAVFDTILKPTAKL</sequence>
<keyword evidence="6" id="KW-0560">Oxidoreductase</keyword>
<dbReference type="PANTHER" id="PTHR48109">
    <property type="entry name" value="DIHYDROOROTATE DEHYDROGENASE (QUINONE), MITOCHONDRIAL-RELATED"/>
    <property type="match status" value="1"/>
</dbReference>
<dbReference type="Proteomes" id="UP000279236">
    <property type="component" value="Unassembled WGS sequence"/>
</dbReference>
<dbReference type="EMBL" id="RSCE01000002">
    <property type="protein sequence ID" value="RSH86804.1"/>
    <property type="molecule type" value="Genomic_DNA"/>
</dbReference>
<dbReference type="GO" id="GO:0004152">
    <property type="term" value="F:dihydroorotate dehydrogenase activity"/>
    <property type="evidence" value="ECO:0007669"/>
    <property type="project" value="TreeGrafter"/>
</dbReference>
<comment type="caution">
    <text evidence="8">The sequence shown here is derived from an EMBL/GenBank/DDBJ whole genome shotgun (WGS) entry which is preliminary data.</text>
</comment>
<dbReference type="InterPro" id="IPR005720">
    <property type="entry name" value="Dihydroorotate_DH_cat"/>
</dbReference>
<evidence type="ECO:0000313" key="8">
    <source>
        <dbReference type="EMBL" id="RSH86804.1"/>
    </source>
</evidence>
<evidence type="ECO:0000256" key="1">
    <source>
        <dbReference type="ARBA" id="ARBA00001917"/>
    </source>
</evidence>
<dbReference type="GeneID" id="39589621"/>
<dbReference type="GO" id="GO:0005737">
    <property type="term" value="C:cytoplasm"/>
    <property type="evidence" value="ECO:0007669"/>
    <property type="project" value="InterPro"/>
</dbReference>
<evidence type="ECO:0000313" key="9">
    <source>
        <dbReference type="Proteomes" id="UP000279236"/>
    </source>
</evidence>
<gene>
    <name evidence="8" type="primary">URA1</name>
    <name evidence="8" type="ORF">EHS24_005078</name>
</gene>
<comment type="pathway">
    <text evidence="2">Pyrimidine metabolism; UMP biosynthesis via de novo pathway.</text>
</comment>
<dbReference type="Gene3D" id="3.20.20.70">
    <property type="entry name" value="Aldolase class I"/>
    <property type="match status" value="1"/>
</dbReference>
<dbReference type="InterPro" id="IPR050074">
    <property type="entry name" value="DHO_dehydrogenase"/>
</dbReference>
<dbReference type="GO" id="GO:0006207">
    <property type="term" value="P:'de novo' pyrimidine nucleobase biosynthetic process"/>
    <property type="evidence" value="ECO:0007669"/>
    <property type="project" value="TreeGrafter"/>
</dbReference>
<dbReference type="STRING" id="105984.A0A427Y6W3"/>
<dbReference type="Pfam" id="PF01180">
    <property type="entry name" value="DHO_dh"/>
    <property type="match status" value="1"/>
</dbReference>
<dbReference type="OrthoDB" id="14784at2759"/>
<keyword evidence="5" id="KW-0665">Pyrimidine biosynthesis</keyword>
<organism evidence="8 9">
    <name type="scientific">Apiotrichum porosum</name>
    <dbReference type="NCBI Taxonomy" id="105984"/>
    <lineage>
        <taxon>Eukaryota</taxon>
        <taxon>Fungi</taxon>
        <taxon>Dikarya</taxon>
        <taxon>Basidiomycota</taxon>
        <taxon>Agaricomycotina</taxon>
        <taxon>Tremellomycetes</taxon>
        <taxon>Trichosporonales</taxon>
        <taxon>Trichosporonaceae</taxon>
        <taxon>Apiotrichum</taxon>
    </lineage>
</organism>
<keyword evidence="4" id="KW-0288">FMN</keyword>
<evidence type="ECO:0000259" key="7">
    <source>
        <dbReference type="Pfam" id="PF01180"/>
    </source>
</evidence>
<keyword evidence="9" id="KW-1185">Reference proteome</keyword>
<keyword evidence="3" id="KW-0285">Flavoprotein</keyword>
<dbReference type="RefSeq" id="XP_028479589.1">
    <property type="nucleotide sequence ID" value="XM_028620617.1"/>
</dbReference>